<dbReference type="EMBL" id="DF976578">
    <property type="protein sequence ID" value="GAU51974.1"/>
    <property type="molecule type" value="Genomic_DNA"/>
</dbReference>
<accession>A0A2Z6P6G3</accession>
<evidence type="ECO:0000259" key="1">
    <source>
        <dbReference type="Pfam" id="PF13966"/>
    </source>
</evidence>
<protein>
    <recommendedName>
        <fullName evidence="1">Reverse transcriptase zinc-binding domain-containing protein</fullName>
    </recommendedName>
</protein>
<sequence>MEVRQVRAGGRRGSSWWREIARIRDTGGGLWGGWFGEHISKKADSSGRWLWQPDPVTGYSVRGAYHLLTSQDFVTLDDAAGLIWHTHVPLKVSIFAWRLLRDSSWIGSTLVDSQTLSDSDHFMQFTSSAGVSRARRSFMQLI</sequence>
<proteinExistence type="predicted"/>
<dbReference type="PANTHER" id="PTHR36617:SF5">
    <property type="entry name" value="OS05G0421675 PROTEIN"/>
    <property type="match status" value="1"/>
</dbReference>
<dbReference type="PANTHER" id="PTHR36617">
    <property type="entry name" value="PROTEIN, PUTATIVE-RELATED"/>
    <property type="match status" value="1"/>
</dbReference>
<evidence type="ECO:0000313" key="2">
    <source>
        <dbReference type="EMBL" id="GAU51974.1"/>
    </source>
</evidence>
<reference evidence="3" key="1">
    <citation type="journal article" date="2017" name="Front. Plant Sci.">
        <title>Climate Clever Clovers: New Paradigm to Reduce the Environmental Footprint of Ruminants by Breeding Low Methanogenic Forages Utilizing Haplotype Variation.</title>
        <authorList>
            <person name="Kaur P."/>
            <person name="Appels R."/>
            <person name="Bayer P.E."/>
            <person name="Keeble-Gagnere G."/>
            <person name="Wang J."/>
            <person name="Hirakawa H."/>
            <person name="Shirasawa K."/>
            <person name="Vercoe P."/>
            <person name="Stefanova K."/>
            <person name="Durmic Z."/>
            <person name="Nichols P."/>
            <person name="Revell C."/>
            <person name="Isobe S.N."/>
            <person name="Edwards D."/>
            <person name="Erskine W."/>
        </authorList>
    </citation>
    <scope>NUCLEOTIDE SEQUENCE [LARGE SCALE GENOMIC DNA]</scope>
    <source>
        <strain evidence="3">cv. Daliak</strain>
    </source>
</reference>
<name>A0A2Z6P6G3_TRISU</name>
<evidence type="ECO:0000313" key="3">
    <source>
        <dbReference type="Proteomes" id="UP000242715"/>
    </source>
</evidence>
<feature type="non-terminal residue" evidence="2">
    <location>
        <position position="142"/>
    </location>
</feature>
<keyword evidence="3" id="KW-1185">Reference proteome</keyword>
<dbReference type="Pfam" id="PF13966">
    <property type="entry name" value="zf-RVT"/>
    <property type="match status" value="1"/>
</dbReference>
<organism evidence="2 3">
    <name type="scientific">Trifolium subterraneum</name>
    <name type="common">Subterranean clover</name>
    <dbReference type="NCBI Taxonomy" id="3900"/>
    <lineage>
        <taxon>Eukaryota</taxon>
        <taxon>Viridiplantae</taxon>
        <taxon>Streptophyta</taxon>
        <taxon>Embryophyta</taxon>
        <taxon>Tracheophyta</taxon>
        <taxon>Spermatophyta</taxon>
        <taxon>Magnoliopsida</taxon>
        <taxon>eudicotyledons</taxon>
        <taxon>Gunneridae</taxon>
        <taxon>Pentapetalae</taxon>
        <taxon>rosids</taxon>
        <taxon>fabids</taxon>
        <taxon>Fabales</taxon>
        <taxon>Fabaceae</taxon>
        <taxon>Papilionoideae</taxon>
        <taxon>50 kb inversion clade</taxon>
        <taxon>NPAAA clade</taxon>
        <taxon>Hologalegina</taxon>
        <taxon>IRL clade</taxon>
        <taxon>Trifolieae</taxon>
        <taxon>Trifolium</taxon>
    </lineage>
</organism>
<dbReference type="AlphaFoldDB" id="A0A2Z6P6G3"/>
<gene>
    <name evidence="2" type="ORF">TSUD_417690</name>
</gene>
<dbReference type="Proteomes" id="UP000242715">
    <property type="component" value="Unassembled WGS sequence"/>
</dbReference>
<dbReference type="InterPro" id="IPR026960">
    <property type="entry name" value="RVT-Znf"/>
</dbReference>
<feature type="domain" description="Reverse transcriptase zinc-binding" evidence="1">
    <location>
        <begin position="59"/>
        <end position="112"/>
    </location>
</feature>